<dbReference type="AlphaFoldDB" id="A0A8H4LDV3"/>
<sequence>MQVDTEPGETAAPIQNVSFSCKFCQALLEAAEAEDINNGCQRHGEFYDACTHVGTDTPILMTNLIFGIGKLTMNESHGDENDEQNQTVWFKNELLLVNEWGSKPGLGLGRTFDREFIDLALIGQWKESCVKHHGNKCSEKITRLNHPLLYLIDTRDMCLVKATDDMAYAALSYVWGQTPMLKTSRENVHKLQDKGSLVQVSDQLPATIRDAIKLVPLIGEHYLWIDSLCIIQDDEVSARLQIDQMAAIYEKAILTIVAADGKDEKPASPRDKMLDSLARGHREDGLCRRTSFRAERSYSPPTVSSGGRSLTCDEDVIPAFASTFGAMQKAFPRGFIHGLPVSFFDLALLWRSFGTYLNRRRGSRKKAGCPPRWTWAGWSGPIDGYSWSARTYMKDDKFRWGMPNWEAFQVIPLLTWSTKETKESPSIPIPFQNEYHDYKLRFMGEEHDLPAGWRYKLEDADFTQEQMSISDTSRHNEPDCQVTTNELLTYYYYEYDSCPEIKFWYPVPIGSADAGEEHRHIQYGRYLCAKTHQARLWEGRPHFDKSKVDMKSVEVHLKVPIPMFGIDLAVSVILKNDEGEVVGELSVDMRGDLERFWNDDQPPISVELQREPSPTAASQQTSTMSEVRDALLPDSLVSMDDGRKYWEGIDADLNGMLGGIPSVTRIDLQASRTFLARLGIGVKTGRKKVPRALEGGAGIGRVTEGLLLQVAEQVDVIEPVAKFTAVLEGKAGVGSIFNVGLEGWSPEEGVKYDLIWMQWCVGHLPDGLLVQYFERCKAALNPEGVIVIKENLSTSNIDEFDNVDSSVTRKDEKFLALFEQAGLKLVKSDMQRGFPLVDGRPLMPVKMYALKPDA</sequence>
<dbReference type="GO" id="GO:0071885">
    <property type="term" value="F:N-terminal protein N-methyltransferase activity"/>
    <property type="evidence" value="ECO:0007669"/>
    <property type="project" value="UniProtKB-EC"/>
</dbReference>
<dbReference type="EC" id="2.1.1.244" evidence="5"/>
<evidence type="ECO:0000256" key="7">
    <source>
        <dbReference type="ARBA" id="ARBA00043129"/>
    </source>
</evidence>
<comment type="catalytic activity">
    <reaction evidence="8">
        <text>N-terminal L-seryl-L-prolyl-L-lysyl-[protein] + 3 S-adenosyl-L-methionine = N-terminal N,N,N-trimethyl-L-seryl-L-prolyl-L-lysyl-[protein] + 3 S-adenosyl-L-homocysteine + 3 H(+)</text>
        <dbReference type="Rhea" id="RHEA:54724"/>
        <dbReference type="Rhea" id="RHEA-COMP:13789"/>
        <dbReference type="Rhea" id="RHEA-COMP:13973"/>
        <dbReference type="ChEBI" id="CHEBI:15378"/>
        <dbReference type="ChEBI" id="CHEBI:57856"/>
        <dbReference type="ChEBI" id="CHEBI:59789"/>
        <dbReference type="ChEBI" id="CHEBI:138061"/>
        <dbReference type="ChEBI" id="CHEBI:138317"/>
        <dbReference type="EC" id="2.1.1.244"/>
    </reaction>
</comment>
<evidence type="ECO:0000256" key="5">
    <source>
        <dbReference type="ARBA" id="ARBA00039112"/>
    </source>
</evidence>
<dbReference type="InterPro" id="IPR029063">
    <property type="entry name" value="SAM-dependent_MTases_sf"/>
</dbReference>
<evidence type="ECO:0000256" key="2">
    <source>
        <dbReference type="ARBA" id="ARBA00022603"/>
    </source>
</evidence>
<dbReference type="Pfam" id="PF06985">
    <property type="entry name" value="HET"/>
    <property type="match status" value="1"/>
</dbReference>
<reference evidence="12 13" key="1">
    <citation type="submission" date="2020-01" db="EMBL/GenBank/DDBJ databases">
        <title>Identification and distribution of gene clusters putatively required for synthesis of sphingolipid metabolism inhibitors in phylogenetically diverse species of the filamentous fungus Fusarium.</title>
        <authorList>
            <person name="Kim H.-S."/>
            <person name="Busman M."/>
            <person name="Brown D.W."/>
            <person name="Divon H."/>
            <person name="Uhlig S."/>
            <person name="Proctor R.H."/>
        </authorList>
    </citation>
    <scope>NUCLEOTIDE SEQUENCE [LARGE SCALE GENOMIC DNA]</scope>
    <source>
        <strain evidence="12 13">NRRL 20459</strain>
    </source>
</reference>
<evidence type="ECO:0000256" key="1">
    <source>
        <dbReference type="ARBA" id="ARBA00009059"/>
    </source>
</evidence>
<keyword evidence="3" id="KW-0808">Transferase</keyword>
<evidence type="ECO:0000256" key="8">
    <source>
        <dbReference type="ARBA" id="ARBA00047306"/>
    </source>
</evidence>
<evidence type="ECO:0000256" key="3">
    <source>
        <dbReference type="ARBA" id="ARBA00022679"/>
    </source>
</evidence>
<comment type="catalytic activity">
    <reaction evidence="10">
        <text>N-terminal L-alanyl-L-prolyl-L-lysyl-[protein] + 3 S-adenosyl-L-methionine = N-terminal N,N,N-trimethyl-L-alanyl-L-prolyl-L-lysyl-[protein] + 3 S-adenosyl-L-homocysteine + 3 H(+)</text>
        <dbReference type="Rhea" id="RHEA:54712"/>
        <dbReference type="Rhea" id="RHEA-COMP:13785"/>
        <dbReference type="Rhea" id="RHEA-COMP:13971"/>
        <dbReference type="ChEBI" id="CHEBI:15378"/>
        <dbReference type="ChEBI" id="CHEBI:57856"/>
        <dbReference type="ChEBI" id="CHEBI:59789"/>
        <dbReference type="ChEBI" id="CHEBI:138057"/>
        <dbReference type="ChEBI" id="CHEBI:138315"/>
        <dbReference type="EC" id="2.1.1.244"/>
    </reaction>
</comment>
<feature type="domain" description="Heterokaryon incompatibility" evidence="11">
    <location>
        <begin position="168"/>
        <end position="283"/>
    </location>
</feature>
<dbReference type="OrthoDB" id="1298661at2759"/>
<dbReference type="InterPro" id="IPR008576">
    <property type="entry name" value="MeTrfase_NTM1"/>
</dbReference>
<evidence type="ECO:0000256" key="10">
    <source>
        <dbReference type="ARBA" id="ARBA00048167"/>
    </source>
</evidence>
<comment type="caution">
    <text evidence="12">The sequence shown here is derived from an EMBL/GenBank/DDBJ whole genome shotgun (WGS) entry which is preliminary data.</text>
</comment>
<proteinExistence type="inferred from homology"/>
<evidence type="ECO:0000313" key="12">
    <source>
        <dbReference type="EMBL" id="KAF4467171.1"/>
    </source>
</evidence>
<evidence type="ECO:0000256" key="6">
    <source>
        <dbReference type="ARBA" id="ARBA00039449"/>
    </source>
</evidence>
<dbReference type="GO" id="GO:0005737">
    <property type="term" value="C:cytoplasm"/>
    <property type="evidence" value="ECO:0007669"/>
    <property type="project" value="TreeGrafter"/>
</dbReference>
<comment type="catalytic activity">
    <reaction evidence="9">
        <text>N-terminal L-prolyl-L-prolyl-L-lysyl-[protein] + 2 S-adenosyl-L-methionine = N-terminal N,N-dimethyl-L-prolyl-L-prolyl-L-lysyl-[protein] + 2 S-adenosyl-L-homocysteine + 2 H(+)</text>
        <dbReference type="Rhea" id="RHEA:54736"/>
        <dbReference type="Rhea" id="RHEA-COMP:13787"/>
        <dbReference type="Rhea" id="RHEA-COMP:13974"/>
        <dbReference type="ChEBI" id="CHEBI:15378"/>
        <dbReference type="ChEBI" id="CHEBI:57856"/>
        <dbReference type="ChEBI" id="CHEBI:59789"/>
        <dbReference type="ChEBI" id="CHEBI:138059"/>
        <dbReference type="ChEBI" id="CHEBI:138318"/>
        <dbReference type="EC" id="2.1.1.244"/>
    </reaction>
</comment>
<dbReference type="CDD" id="cd02440">
    <property type="entry name" value="AdoMet_MTases"/>
    <property type="match status" value="1"/>
</dbReference>
<evidence type="ECO:0000313" key="13">
    <source>
        <dbReference type="Proteomes" id="UP000554235"/>
    </source>
</evidence>
<dbReference type="GO" id="GO:0032259">
    <property type="term" value="P:methylation"/>
    <property type="evidence" value="ECO:0007669"/>
    <property type="project" value="UniProtKB-KW"/>
</dbReference>
<organism evidence="12 13">
    <name type="scientific">Fusarium albosuccineum</name>
    <dbReference type="NCBI Taxonomy" id="1237068"/>
    <lineage>
        <taxon>Eukaryota</taxon>
        <taxon>Fungi</taxon>
        <taxon>Dikarya</taxon>
        <taxon>Ascomycota</taxon>
        <taxon>Pezizomycotina</taxon>
        <taxon>Sordariomycetes</taxon>
        <taxon>Hypocreomycetidae</taxon>
        <taxon>Hypocreales</taxon>
        <taxon>Nectriaceae</taxon>
        <taxon>Fusarium</taxon>
        <taxon>Fusarium decemcellulare species complex</taxon>
    </lineage>
</organism>
<dbReference type="Gene3D" id="3.40.50.150">
    <property type="entry name" value="Vaccinia Virus protein VP39"/>
    <property type="match status" value="1"/>
</dbReference>
<name>A0A8H4LDV3_9HYPO</name>
<dbReference type="PANTHER" id="PTHR12753">
    <property type="entry name" value="AD-003 - RELATED"/>
    <property type="match status" value="1"/>
</dbReference>
<keyword evidence="4" id="KW-0949">S-adenosyl-L-methionine</keyword>
<comment type="similarity">
    <text evidence="1">Belongs to the methyltransferase superfamily. NTM1 family.</text>
</comment>
<keyword evidence="13" id="KW-1185">Reference proteome</keyword>
<gene>
    <name evidence="12" type="ORF">FALBO_5954</name>
</gene>
<dbReference type="SUPFAM" id="SSF53335">
    <property type="entry name" value="S-adenosyl-L-methionine-dependent methyltransferases"/>
    <property type="match status" value="1"/>
</dbReference>
<dbReference type="InterPro" id="IPR010730">
    <property type="entry name" value="HET"/>
</dbReference>
<dbReference type="EMBL" id="JAADYS010000776">
    <property type="protein sequence ID" value="KAF4467171.1"/>
    <property type="molecule type" value="Genomic_DNA"/>
</dbReference>
<dbReference type="Pfam" id="PF05891">
    <property type="entry name" value="Methyltransf_PK"/>
    <property type="match status" value="1"/>
</dbReference>
<accession>A0A8H4LDV3</accession>
<evidence type="ECO:0000256" key="4">
    <source>
        <dbReference type="ARBA" id="ARBA00022691"/>
    </source>
</evidence>
<dbReference type="PANTHER" id="PTHR12753:SF0">
    <property type="entry name" value="ALPHA N-TERMINAL PROTEIN METHYLTRANSFERASE 1"/>
    <property type="match status" value="1"/>
</dbReference>
<evidence type="ECO:0000256" key="9">
    <source>
        <dbReference type="ARBA" id="ARBA00047885"/>
    </source>
</evidence>
<dbReference type="Proteomes" id="UP000554235">
    <property type="component" value="Unassembled WGS sequence"/>
</dbReference>
<evidence type="ECO:0000259" key="11">
    <source>
        <dbReference type="Pfam" id="PF06985"/>
    </source>
</evidence>
<protein>
    <recommendedName>
        <fullName evidence="6">Alpha N-terminal protein methyltransferase 1</fullName>
        <ecNumber evidence="5">2.1.1.244</ecNumber>
    </recommendedName>
    <alternativeName>
        <fullName evidence="7">X-Pro-Lys N-terminal protein methyltransferase 1</fullName>
    </alternativeName>
</protein>
<keyword evidence="2" id="KW-0489">Methyltransferase</keyword>